<dbReference type="Pfam" id="PF18986">
    <property type="entry name" value="DUF5719"/>
    <property type="match status" value="1"/>
</dbReference>
<dbReference type="InterPro" id="IPR025660">
    <property type="entry name" value="Pept_his_AS"/>
</dbReference>
<dbReference type="Gene3D" id="3.90.70.10">
    <property type="entry name" value="Cysteine proteinases"/>
    <property type="match status" value="1"/>
</dbReference>
<evidence type="ECO:0000313" key="2">
    <source>
        <dbReference type="EMBL" id="OFW57113.1"/>
    </source>
</evidence>
<evidence type="ECO:0000313" key="3">
    <source>
        <dbReference type="Proteomes" id="UP000177876"/>
    </source>
</evidence>
<dbReference type="AlphaFoldDB" id="A0A1F2WJV3"/>
<accession>A0A1F2WJV3</accession>
<name>A0A1F2WJV3_9ACTN</name>
<dbReference type="EMBL" id="MELK01000037">
    <property type="protein sequence ID" value="OFW57113.1"/>
    <property type="molecule type" value="Genomic_DNA"/>
</dbReference>
<dbReference type="InterPro" id="IPR043777">
    <property type="entry name" value="DUF5719"/>
</dbReference>
<dbReference type="InterPro" id="IPR014756">
    <property type="entry name" value="Ig_E-set"/>
</dbReference>
<proteinExistence type="predicted"/>
<dbReference type="Gene3D" id="2.60.40.10">
    <property type="entry name" value="Immunoglobulins"/>
    <property type="match status" value="1"/>
</dbReference>
<dbReference type="SUPFAM" id="SSF89232">
    <property type="entry name" value="Hypothetical protein TM1070"/>
    <property type="match status" value="1"/>
</dbReference>
<dbReference type="PROSITE" id="PS00639">
    <property type="entry name" value="THIOL_PROTEASE_HIS"/>
    <property type="match status" value="1"/>
</dbReference>
<dbReference type="Gene3D" id="2.60.290.11">
    <property type="entry name" value="TM1070-like"/>
    <property type="match status" value="4"/>
</dbReference>
<dbReference type="STRING" id="1797197.A2Y75_01965"/>
<sequence>MDTRGLIPSKHRAFFLFILMVALVSMLFSSSPVIYAEGDAESRPAEGAINGDEEHFLGLKPTLSAGASSQQIFISRFFMPPLAASTDLSSELPPVGNQGGQGSCVAWATSYYYKSWLESKEHTGWSLSNPYYQFSPSFVYNQINGGVDGGSYFEDAFSLMENDGDTDIAQMPYSQNDYLTQPSAATSQAAEPYRIAGNWGYFWIRSIMGPYSSPNNIDSIKTWLNNGNILVMGIPIYYDFPSFAGNPANPYYDYNGTSGFAGGHGVCIAGYDDNANPSGVDADHRGGFKMVNSWGSNWNGTSHGYVYLSYDFVKRYVWEAWSMNDLSPDSPGITSLSTSSGNIGSTIHVYGNNFGTYRRSAGVAFNGTNAGSFSFTNENITVTVPAGASSGPLVVYDWEGTTSNAVQFNIGGGAASFSVDASVSGGHGAVVESHQEVNAGGTASIHINPDSGYHISSISDNGAAVAIANPYILSNVQENHNIIIAFVQDSQDIRSTFYFAEGCTRWGFEEWLSVLNTGASPATAYITYIFTNGTTMSQEVPLAASSRTSLKVNDVVGPDKDVSVKITSDGEIVAERPMYFNYNGIWSGGHDVIGATTPLTAFYFAEGCTRPGFDQWLCLMNPGDNATTAHITYMFTDGTVQRQDVTIGATTRSTIKVNNVVGRDRDVSVKITSDAPIIAERPIYFNYMGRYTGGHDVIGAASPEYSFYFAEGYTGEGFDEWLCLMNPGNTPATARITYLFTDGRSAFQDIAIGSTSRATISVNGAIGPDKDVSVKIESDQPIVAERPIYFNYMGMWTGGHDVIGANSPASSFYFAEGYTGSNFDEWLCLMNPGDSPTEAHITYIYADGYIWTHDISIAASSRATVYVNEEAGWYEGVSVKITSDSPILAERPMYFNYGWKWTGGHDVIGYTP</sequence>
<dbReference type="InterPro" id="IPR002909">
    <property type="entry name" value="IPT_dom"/>
</dbReference>
<protein>
    <recommendedName>
        <fullName evidence="1">IPT/TIG domain-containing protein</fullName>
    </recommendedName>
</protein>
<reference evidence="2 3" key="1">
    <citation type="journal article" date="2016" name="Nat. Commun.">
        <title>Thousands of microbial genomes shed light on interconnected biogeochemical processes in an aquifer system.</title>
        <authorList>
            <person name="Anantharaman K."/>
            <person name="Brown C.T."/>
            <person name="Hug L.A."/>
            <person name="Sharon I."/>
            <person name="Castelle C.J."/>
            <person name="Probst A.J."/>
            <person name="Thomas B.C."/>
            <person name="Singh A."/>
            <person name="Wilkins M.J."/>
            <person name="Karaoz U."/>
            <person name="Brodie E.L."/>
            <person name="Williams K.H."/>
            <person name="Hubbard S.S."/>
            <person name="Banfield J.F."/>
        </authorList>
    </citation>
    <scope>NUCLEOTIDE SEQUENCE [LARGE SCALE GENOMIC DNA]</scope>
</reference>
<dbReference type="SUPFAM" id="SSF81296">
    <property type="entry name" value="E set domains"/>
    <property type="match status" value="1"/>
</dbReference>
<dbReference type="GO" id="GO:0005975">
    <property type="term" value="P:carbohydrate metabolic process"/>
    <property type="evidence" value="ECO:0007669"/>
    <property type="project" value="UniProtKB-ARBA"/>
</dbReference>
<evidence type="ECO:0000259" key="1">
    <source>
        <dbReference type="Pfam" id="PF01833"/>
    </source>
</evidence>
<dbReference type="InterPro" id="IPR036698">
    <property type="entry name" value="TM1070-like_sf"/>
</dbReference>
<feature type="domain" description="IPT/TIG" evidence="1">
    <location>
        <begin position="331"/>
        <end position="408"/>
    </location>
</feature>
<dbReference type="CDD" id="cd02619">
    <property type="entry name" value="Peptidase_C1"/>
    <property type="match status" value="1"/>
</dbReference>
<dbReference type="SUPFAM" id="SSF54001">
    <property type="entry name" value="Cysteine proteinases"/>
    <property type="match status" value="1"/>
</dbReference>
<organism evidence="2 3">
    <name type="scientific">Candidatus Solincola sediminis</name>
    <dbReference type="NCBI Taxonomy" id="1797199"/>
    <lineage>
        <taxon>Bacteria</taxon>
        <taxon>Bacillati</taxon>
        <taxon>Actinomycetota</taxon>
        <taxon>Candidatus Geothermincolia</taxon>
        <taxon>Candidatus Geothermincolales</taxon>
        <taxon>Candidatus Geothermincolaceae</taxon>
        <taxon>Candidatus Solincola</taxon>
    </lineage>
</organism>
<comment type="caution">
    <text evidence="2">The sequence shown here is derived from an EMBL/GenBank/DDBJ whole genome shotgun (WGS) entry which is preliminary data.</text>
</comment>
<dbReference type="Pfam" id="PF01833">
    <property type="entry name" value="TIG"/>
    <property type="match status" value="1"/>
</dbReference>
<dbReference type="Proteomes" id="UP000177876">
    <property type="component" value="Unassembled WGS sequence"/>
</dbReference>
<gene>
    <name evidence="2" type="ORF">A2Y75_01965</name>
</gene>
<dbReference type="InterPro" id="IPR013783">
    <property type="entry name" value="Ig-like_fold"/>
</dbReference>
<dbReference type="InterPro" id="IPR038765">
    <property type="entry name" value="Papain-like_cys_pep_sf"/>
</dbReference>